<evidence type="ECO:0000313" key="1">
    <source>
        <dbReference type="EMBL" id="OAY27454.1"/>
    </source>
</evidence>
<accession>A0A2C9UB42</accession>
<organism evidence="1">
    <name type="scientific">Manihot esculenta</name>
    <name type="common">Cassava</name>
    <name type="synonym">Jatropha manihot</name>
    <dbReference type="NCBI Taxonomy" id="3983"/>
    <lineage>
        <taxon>Eukaryota</taxon>
        <taxon>Viridiplantae</taxon>
        <taxon>Streptophyta</taxon>
        <taxon>Embryophyta</taxon>
        <taxon>Tracheophyta</taxon>
        <taxon>Spermatophyta</taxon>
        <taxon>Magnoliopsida</taxon>
        <taxon>eudicotyledons</taxon>
        <taxon>Gunneridae</taxon>
        <taxon>Pentapetalae</taxon>
        <taxon>rosids</taxon>
        <taxon>fabids</taxon>
        <taxon>Malpighiales</taxon>
        <taxon>Euphorbiaceae</taxon>
        <taxon>Crotonoideae</taxon>
        <taxon>Manihoteae</taxon>
        <taxon>Manihot</taxon>
    </lineage>
</organism>
<sequence length="49" mass="5285">MRVQLDNRGSMALQLNDKGSMKGKIGFASGCGRPSSPRVLLHCEQVSSH</sequence>
<dbReference type="EMBL" id="CM004402">
    <property type="protein sequence ID" value="OAY27454.1"/>
    <property type="molecule type" value="Genomic_DNA"/>
</dbReference>
<gene>
    <name evidence="1" type="ORF">MANES_16G126600</name>
</gene>
<reference evidence="1" key="1">
    <citation type="submission" date="2016-02" db="EMBL/GenBank/DDBJ databases">
        <title>WGS assembly of Manihot esculenta.</title>
        <authorList>
            <person name="Bredeson J.V."/>
            <person name="Prochnik S.E."/>
            <person name="Lyons J.B."/>
            <person name="Schmutz J."/>
            <person name="Grimwood J."/>
            <person name="Vrebalov J."/>
            <person name="Bart R.S."/>
            <person name="Amuge T."/>
            <person name="Ferguson M.E."/>
            <person name="Green R."/>
            <person name="Putnam N."/>
            <person name="Stites J."/>
            <person name="Rounsley S."/>
            <person name="Rokhsar D.S."/>
        </authorList>
    </citation>
    <scope>NUCLEOTIDE SEQUENCE [LARGE SCALE GENOMIC DNA]</scope>
    <source>
        <tissue evidence="1">Leaf</tissue>
    </source>
</reference>
<proteinExistence type="predicted"/>
<name>A0A2C9UB42_MANES</name>
<protein>
    <submittedName>
        <fullName evidence="1">Uncharacterized protein</fullName>
    </submittedName>
</protein>
<dbReference type="AlphaFoldDB" id="A0A2C9UB42"/>